<dbReference type="EMBL" id="JAJNDB010000004">
    <property type="protein sequence ID" value="MCD2195648.1"/>
    <property type="molecule type" value="Genomic_DNA"/>
</dbReference>
<dbReference type="InterPro" id="IPR051052">
    <property type="entry name" value="Diverse_substrate_MTase"/>
</dbReference>
<reference evidence="5 6" key="1">
    <citation type="submission" date="2021-11" db="EMBL/GenBank/DDBJ databases">
        <title>Draft genome sequence of Actinomycetospora sp. SF1 isolated from the rhizosphere soil.</title>
        <authorList>
            <person name="Duangmal K."/>
            <person name="Chantavorakit T."/>
        </authorList>
    </citation>
    <scope>NUCLEOTIDE SEQUENCE [LARGE SCALE GENOMIC DNA]</scope>
    <source>
        <strain evidence="5 6">TBRC 5722</strain>
    </source>
</reference>
<dbReference type="InterPro" id="IPR020596">
    <property type="entry name" value="rRNA_Ade_Mease_Trfase_CS"/>
</dbReference>
<comment type="caution">
    <text evidence="5">The sequence shown here is derived from an EMBL/GenBank/DDBJ whole genome shotgun (WGS) entry which is preliminary data.</text>
</comment>
<dbReference type="CDD" id="cd02440">
    <property type="entry name" value="AdoMet_MTases"/>
    <property type="match status" value="1"/>
</dbReference>
<evidence type="ECO:0000259" key="4">
    <source>
        <dbReference type="Pfam" id="PF08241"/>
    </source>
</evidence>
<proteinExistence type="inferred from homology"/>
<dbReference type="Pfam" id="PF08241">
    <property type="entry name" value="Methyltransf_11"/>
    <property type="match status" value="1"/>
</dbReference>
<gene>
    <name evidence="5" type="ORF">LQ327_19950</name>
</gene>
<dbReference type="Proteomes" id="UP001199469">
    <property type="component" value="Unassembled WGS sequence"/>
</dbReference>
<dbReference type="Gene3D" id="3.40.50.150">
    <property type="entry name" value="Vaccinia Virus protein VP39"/>
    <property type="match status" value="1"/>
</dbReference>
<feature type="domain" description="Methyltransferase type 11" evidence="4">
    <location>
        <begin position="45"/>
        <end position="135"/>
    </location>
</feature>
<evidence type="ECO:0000313" key="6">
    <source>
        <dbReference type="Proteomes" id="UP001199469"/>
    </source>
</evidence>
<name>A0ABS8PBP2_9PSEU</name>
<evidence type="ECO:0000313" key="5">
    <source>
        <dbReference type="EMBL" id="MCD2195648.1"/>
    </source>
</evidence>
<keyword evidence="2 5" id="KW-0489">Methyltransferase</keyword>
<dbReference type="PANTHER" id="PTHR44942">
    <property type="entry name" value="METHYLTRANSF_11 DOMAIN-CONTAINING PROTEIN"/>
    <property type="match status" value="1"/>
</dbReference>
<dbReference type="InterPro" id="IPR013216">
    <property type="entry name" value="Methyltransf_11"/>
</dbReference>
<evidence type="ECO:0000256" key="3">
    <source>
        <dbReference type="ARBA" id="ARBA00022679"/>
    </source>
</evidence>
<dbReference type="PANTHER" id="PTHR44942:SF4">
    <property type="entry name" value="METHYLTRANSFERASE TYPE 11 DOMAIN-CONTAINING PROTEIN"/>
    <property type="match status" value="1"/>
</dbReference>
<dbReference type="GO" id="GO:0008168">
    <property type="term" value="F:methyltransferase activity"/>
    <property type="evidence" value="ECO:0007669"/>
    <property type="project" value="UniProtKB-KW"/>
</dbReference>
<keyword evidence="6" id="KW-1185">Reference proteome</keyword>
<accession>A0ABS8PBP2</accession>
<dbReference type="GO" id="GO:0032259">
    <property type="term" value="P:methylation"/>
    <property type="evidence" value="ECO:0007669"/>
    <property type="project" value="UniProtKB-KW"/>
</dbReference>
<protein>
    <submittedName>
        <fullName evidence="5">Class I SAM-dependent methyltransferase</fullName>
    </submittedName>
</protein>
<organism evidence="5 6">
    <name type="scientific">Actinomycetospora endophytica</name>
    <dbReference type="NCBI Taxonomy" id="2291215"/>
    <lineage>
        <taxon>Bacteria</taxon>
        <taxon>Bacillati</taxon>
        <taxon>Actinomycetota</taxon>
        <taxon>Actinomycetes</taxon>
        <taxon>Pseudonocardiales</taxon>
        <taxon>Pseudonocardiaceae</taxon>
        <taxon>Actinomycetospora</taxon>
    </lineage>
</organism>
<dbReference type="InterPro" id="IPR029063">
    <property type="entry name" value="SAM-dependent_MTases_sf"/>
</dbReference>
<evidence type="ECO:0000256" key="2">
    <source>
        <dbReference type="ARBA" id="ARBA00022603"/>
    </source>
</evidence>
<dbReference type="PROSITE" id="PS01131">
    <property type="entry name" value="RRNA_A_DIMETH"/>
    <property type="match status" value="1"/>
</dbReference>
<evidence type="ECO:0000256" key="1">
    <source>
        <dbReference type="ARBA" id="ARBA00008361"/>
    </source>
</evidence>
<sequence length="251" mass="27083">MNAASDDETRAHRARSFGRLAADYDRIRPGYPAAAIAALPGGPVVDVGAGTGKLTRALVAAGHRVVAVEPDPGMRAVLVGHDLPGVEVYDGVGERLPVPDGAAASVVYGQAWHWVDPDAASAEARRVLGPDGLLALLWNLPDLAVDWVAELNRISGQPEPREHPEAPVLPGFGPPEVIDTRWSQELTPDELVLLFSTFSRVSTREPADRQSVLERLRDHLARSPVTAGRATLDYPYRCLTLLYRELAGKRT</sequence>
<comment type="similarity">
    <text evidence="1">Belongs to the methyltransferase superfamily.</text>
</comment>
<dbReference type="SUPFAM" id="SSF53335">
    <property type="entry name" value="S-adenosyl-L-methionine-dependent methyltransferases"/>
    <property type="match status" value="1"/>
</dbReference>
<keyword evidence="3" id="KW-0808">Transferase</keyword>
<dbReference type="RefSeq" id="WP_230736933.1">
    <property type="nucleotide sequence ID" value="NZ_JAJNDB010000004.1"/>
</dbReference>